<name>A0A4D4J970_9PSEU</name>
<dbReference type="AlphaFoldDB" id="A0A4D4J970"/>
<organism evidence="1 2">
    <name type="scientific">Gandjariella thermophila</name>
    <dbReference type="NCBI Taxonomy" id="1931992"/>
    <lineage>
        <taxon>Bacteria</taxon>
        <taxon>Bacillati</taxon>
        <taxon>Actinomycetota</taxon>
        <taxon>Actinomycetes</taxon>
        <taxon>Pseudonocardiales</taxon>
        <taxon>Pseudonocardiaceae</taxon>
        <taxon>Gandjariella</taxon>
    </lineage>
</organism>
<protein>
    <submittedName>
        <fullName evidence="1">Uncharacterized protein</fullName>
    </submittedName>
</protein>
<dbReference type="Proteomes" id="UP000298860">
    <property type="component" value="Unassembled WGS sequence"/>
</dbReference>
<accession>A0A4D4J970</accession>
<evidence type="ECO:0000313" key="1">
    <source>
        <dbReference type="EMBL" id="GDY33211.1"/>
    </source>
</evidence>
<keyword evidence="2" id="KW-1185">Reference proteome</keyword>
<gene>
    <name evidence="1" type="ORF">GTS_48440</name>
</gene>
<sequence>MNGCRSAAGELITAHRKPKENVTMLLYEDLARARMREVREAVGDQRLARRLQATRRWRWLAGWAARRAARAAALL</sequence>
<proteinExistence type="predicted"/>
<evidence type="ECO:0000313" key="2">
    <source>
        <dbReference type="Proteomes" id="UP000298860"/>
    </source>
</evidence>
<reference evidence="2" key="1">
    <citation type="submission" date="2019-04" db="EMBL/GenBank/DDBJ databases">
        <title>Draft genome sequence of Pseudonocardiaceae bacterium SL3-2-4.</title>
        <authorList>
            <person name="Ningsih F."/>
            <person name="Yokota A."/>
            <person name="Sakai Y."/>
            <person name="Nanatani K."/>
            <person name="Yabe S."/>
            <person name="Oetari A."/>
            <person name="Sjamsuridzal W."/>
        </authorList>
    </citation>
    <scope>NUCLEOTIDE SEQUENCE [LARGE SCALE GENOMIC DNA]</scope>
    <source>
        <strain evidence="2">SL3-2-4</strain>
    </source>
</reference>
<comment type="caution">
    <text evidence="1">The sequence shown here is derived from an EMBL/GenBank/DDBJ whole genome shotgun (WGS) entry which is preliminary data.</text>
</comment>
<dbReference type="EMBL" id="BJFL01000036">
    <property type="protein sequence ID" value="GDY33211.1"/>
    <property type="molecule type" value="Genomic_DNA"/>
</dbReference>